<gene>
    <name evidence="1" type="ORF">DS831_07270</name>
</gene>
<accession>A0A3R6V925</accession>
<dbReference type="InterPro" id="IPR019734">
    <property type="entry name" value="TPR_rpt"/>
</dbReference>
<keyword evidence="2" id="KW-1185">Reference proteome</keyword>
<dbReference type="Gene3D" id="1.25.40.10">
    <property type="entry name" value="Tetratricopeptide repeat domain"/>
    <property type="match status" value="2"/>
</dbReference>
<dbReference type="EMBL" id="QOCR01000004">
    <property type="protein sequence ID" value="RHW49954.1"/>
    <property type="molecule type" value="Genomic_DNA"/>
</dbReference>
<dbReference type="Pfam" id="PF13181">
    <property type="entry name" value="TPR_8"/>
    <property type="match status" value="1"/>
</dbReference>
<organism evidence="1 2">
    <name type="scientific">Bombilactobacillus bombi</name>
    <dbReference type="NCBI Taxonomy" id="1303590"/>
    <lineage>
        <taxon>Bacteria</taxon>
        <taxon>Bacillati</taxon>
        <taxon>Bacillota</taxon>
        <taxon>Bacilli</taxon>
        <taxon>Lactobacillales</taxon>
        <taxon>Lactobacillaceae</taxon>
        <taxon>Bombilactobacillus</taxon>
    </lineage>
</organism>
<dbReference type="SUPFAM" id="SSF48452">
    <property type="entry name" value="TPR-like"/>
    <property type="match status" value="1"/>
</dbReference>
<dbReference type="Pfam" id="PF14559">
    <property type="entry name" value="TPR_19"/>
    <property type="match status" value="1"/>
</dbReference>
<protein>
    <submittedName>
        <fullName evidence="1">Uncharacterized protein</fullName>
    </submittedName>
</protein>
<evidence type="ECO:0000313" key="1">
    <source>
        <dbReference type="EMBL" id="RHW49954.1"/>
    </source>
</evidence>
<comment type="caution">
    <text evidence="1">The sequence shown here is derived from an EMBL/GenBank/DDBJ whole genome shotgun (WGS) entry which is preliminary data.</text>
</comment>
<name>A0A3R6V925_9LACO</name>
<dbReference type="InterPro" id="IPR011990">
    <property type="entry name" value="TPR-like_helical_dom_sf"/>
</dbReference>
<evidence type="ECO:0000313" key="2">
    <source>
        <dbReference type="Proteomes" id="UP000284109"/>
    </source>
</evidence>
<dbReference type="Proteomes" id="UP000284109">
    <property type="component" value="Unassembled WGS sequence"/>
</dbReference>
<proteinExistence type="predicted"/>
<reference evidence="1 2" key="1">
    <citation type="submission" date="2018-07" db="EMBL/GenBank/DDBJ databases">
        <title>Genome sequences of six Lactobacillus spp. isolated from bumble bee guts.</title>
        <authorList>
            <person name="Motta E.V.S."/>
            <person name="Moran N.A."/>
        </authorList>
    </citation>
    <scope>NUCLEOTIDE SEQUENCE [LARGE SCALE GENOMIC DNA]</scope>
    <source>
        <strain evidence="1 2">BI-1.1</strain>
    </source>
</reference>
<dbReference type="OrthoDB" id="2329209at2"/>
<dbReference type="RefSeq" id="WP_118902051.1">
    <property type="nucleotide sequence ID" value="NZ_JBHLWZ010000004.1"/>
</dbReference>
<sequence length="221" mass="25594">MEKQAEKLYQQGDKQAAVKLLAQKLQQDMSHADWFLQLSGYLTAGGDFEQAEELLVKAKQLFPETQEIDYNLAVIYFEAGKLAESQKMLQNITDSTLVSDVYYLMAQQSLQQKQLPQALMYALTAYDKNPQLEDNSLLVGDICLQLKEFKRAQEYYQKAVKIKSSAMVLFKLALTEMVLGEKSFQQHFAESQRIDPQYFQQHQQQLADIERYLKLQTKEDK</sequence>
<dbReference type="AlphaFoldDB" id="A0A3R6V925"/>